<dbReference type="InterPro" id="IPR011059">
    <property type="entry name" value="Metal-dep_hydrolase_composite"/>
</dbReference>
<reference evidence="7" key="2">
    <citation type="journal article" date="2021" name="PeerJ">
        <title>Extensive microbial diversity within the chicken gut microbiome revealed by metagenomics and culture.</title>
        <authorList>
            <person name="Gilroy R."/>
            <person name="Ravi A."/>
            <person name="Getino M."/>
            <person name="Pursley I."/>
            <person name="Horton D.L."/>
            <person name="Alikhan N.F."/>
            <person name="Baker D."/>
            <person name="Gharbi K."/>
            <person name="Hall N."/>
            <person name="Watson M."/>
            <person name="Adriaenssens E.M."/>
            <person name="Foster-Nyarko E."/>
            <person name="Jarju S."/>
            <person name="Secka A."/>
            <person name="Antonio M."/>
            <person name="Oren A."/>
            <person name="Chaudhuri R.R."/>
            <person name="La Ragione R."/>
            <person name="Hildebrand F."/>
            <person name="Pallen M.J."/>
        </authorList>
    </citation>
    <scope>NUCLEOTIDE SEQUENCE</scope>
    <source>
        <strain evidence="7">F1-3629</strain>
    </source>
</reference>
<dbReference type="Pfam" id="PF01979">
    <property type="entry name" value="Amidohydro_1"/>
    <property type="match status" value="1"/>
</dbReference>
<evidence type="ECO:0000256" key="3">
    <source>
        <dbReference type="ARBA" id="ARBA00010286"/>
    </source>
</evidence>
<organism evidence="7 8">
    <name type="scientific">Candidatus Cryptobacteroides gallistercoris</name>
    <dbReference type="NCBI Taxonomy" id="2840765"/>
    <lineage>
        <taxon>Bacteria</taxon>
        <taxon>Pseudomonadati</taxon>
        <taxon>Bacteroidota</taxon>
        <taxon>Bacteroidia</taxon>
        <taxon>Bacteroidales</taxon>
        <taxon>Candidatus Cryptobacteroides</taxon>
    </lineage>
</organism>
<evidence type="ECO:0000256" key="5">
    <source>
        <dbReference type="ARBA" id="ARBA00022801"/>
    </source>
</evidence>
<dbReference type="PANTHER" id="PTHR43668:SF4">
    <property type="entry name" value="ALLANTOINASE"/>
    <property type="match status" value="1"/>
</dbReference>
<dbReference type="GO" id="GO:0006145">
    <property type="term" value="P:purine nucleobase catabolic process"/>
    <property type="evidence" value="ECO:0007669"/>
    <property type="project" value="TreeGrafter"/>
</dbReference>
<dbReference type="Gene3D" id="3.20.20.140">
    <property type="entry name" value="Metal-dependent hydrolases"/>
    <property type="match status" value="1"/>
</dbReference>
<dbReference type="InterPro" id="IPR032466">
    <property type="entry name" value="Metal_Hydrolase"/>
</dbReference>
<name>A0A940DN73_9BACT</name>
<proteinExistence type="inferred from homology"/>
<sequence>MDYFLHNATIVTGSHAGTGSIAITGKRISGIWTRDNGLAVSENGLAVSETGQPVTWENLPDAISSGHPGCRILDLTGKLAFAGGIDAHVHFREPGMTHKGDMESESLAAVLGGVTSFIDMPNTSPPATSADRLAEKLALAGGRCHANYGFHIGASDGNLAHIRALLHNGYSGGENCGVTPEDFGGIKIFMGSSTGNMLVDDNETLDGFFREKSKIILVHSEDETIIRKNLADAEAIYGEDIPFSAHKDIRSRAACIKSTAKALELAMKYGTRLHVLHVSTREEVEMIRAAKAYNPGITAETSANYLWFSSEDYDRMGSRLKCNPSVKDPEDRAALRKALADGVIDTIGSDHAPHLAAEKDRKYLSAPSGLPSIRQTLPVLLTLAAEEGLAAERIASAFSEKAAAMFGIRDRGFLKPGYYADITVADPDAERSVSQEAEGYRCGWTPYGGVRLKGTVETVFVNGKPAVIGGAAADGNHPYGEKLAFI</sequence>
<dbReference type="AlphaFoldDB" id="A0A940DN73"/>
<dbReference type="InterPro" id="IPR050138">
    <property type="entry name" value="DHOase/Allantoinase_Hydrolase"/>
</dbReference>
<dbReference type="PROSITE" id="PS00482">
    <property type="entry name" value="DIHYDROOROTASE_1"/>
    <property type="match status" value="1"/>
</dbReference>
<feature type="domain" description="Amidohydrolase-related" evidence="6">
    <location>
        <begin position="80"/>
        <end position="464"/>
    </location>
</feature>
<comment type="similarity">
    <text evidence="3">Belongs to the metallo-dependent hydrolases superfamily. DHOase family. Class I DHOase subfamily.</text>
</comment>
<evidence type="ECO:0000256" key="4">
    <source>
        <dbReference type="ARBA" id="ARBA00022723"/>
    </source>
</evidence>
<comment type="caution">
    <text evidence="7">The sequence shown here is derived from an EMBL/GenBank/DDBJ whole genome shotgun (WGS) entry which is preliminary data.</text>
</comment>
<evidence type="ECO:0000256" key="2">
    <source>
        <dbReference type="ARBA" id="ARBA00002368"/>
    </source>
</evidence>
<dbReference type="InterPro" id="IPR002195">
    <property type="entry name" value="Dihydroorotase_CS"/>
</dbReference>
<dbReference type="Gene3D" id="2.30.40.10">
    <property type="entry name" value="Urease, subunit C, domain 1"/>
    <property type="match status" value="1"/>
</dbReference>
<dbReference type="SUPFAM" id="SSF51338">
    <property type="entry name" value="Composite domain of metallo-dependent hydrolases"/>
    <property type="match status" value="1"/>
</dbReference>
<dbReference type="EMBL" id="JADIMJ010000084">
    <property type="protein sequence ID" value="MBO8454183.1"/>
    <property type="molecule type" value="Genomic_DNA"/>
</dbReference>
<dbReference type="GO" id="GO:0004038">
    <property type="term" value="F:allantoinase activity"/>
    <property type="evidence" value="ECO:0007669"/>
    <property type="project" value="TreeGrafter"/>
</dbReference>
<keyword evidence="5" id="KW-0378">Hydrolase</keyword>
<protein>
    <submittedName>
        <fullName evidence="7">Amidohydrolase family protein</fullName>
    </submittedName>
</protein>
<reference evidence="7" key="1">
    <citation type="submission" date="2020-10" db="EMBL/GenBank/DDBJ databases">
        <authorList>
            <person name="Gilroy R."/>
        </authorList>
    </citation>
    <scope>NUCLEOTIDE SEQUENCE</scope>
    <source>
        <strain evidence="7">F1-3629</strain>
    </source>
</reference>
<accession>A0A940DN73</accession>
<dbReference type="PANTHER" id="PTHR43668">
    <property type="entry name" value="ALLANTOINASE"/>
    <property type="match status" value="1"/>
</dbReference>
<evidence type="ECO:0000259" key="6">
    <source>
        <dbReference type="Pfam" id="PF01979"/>
    </source>
</evidence>
<evidence type="ECO:0000313" key="8">
    <source>
        <dbReference type="Proteomes" id="UP000771749"/>
    </source>
</evidence>
<dbReference type="SUPFAM" id="SSF51556">
    <property type="entry name" value="Metallo-dependent hydrolases"/>
    <property type="match status" value="1"/>
</dbReference>
<evidence type="ECO:0000256" key="1">
    <source>
        <dbReference type="ARBA" id="ARBA00001947"/>
    </source>
</evidence>
<dbReference type="Proteomes" id="UP000771749">
    <property type="component" value="Unassembled WGS sequence"/>
</dbReference>
<dbReference type="GO" id="GO:0005737">
    <property type="term" value="C:cytoplasm"/>
    <property type="evidence" value="ECO:0007669"/>
    <property type="project" value="TreeGrafter"/>
</dbReference>
<dbReference type="GO" id="GO:0046872">
    <property type="term" value="F:metal ion binding"/>
    <property type="evidence" value="ECO:0007669"/>
    <property type="project" value="UniProtKB-KW"/>
</dbReference>
<comment type="function">
    <text evidence="2">Catalyzes the reversible cyclization of carbamoyl aspartate to dihydroorotate.</text>
</comment>
<evidence type="ECO:0000313" key="7">
    <source>
        <dbReference type="EMBL" id="MBO8454183.1"/>
    </source>
</evidence>
<dbReference type="InterPro" id="IPR006680">
    <property type="entry name" value="Amidohydro-rel"/>
</dbReference>
<dbReference type="PROSITE" id="PS00483">
    <property type="entry name" value="DIHYDROOROTASE_2"/>
    <property type="match status" value="1"/>
</dbReference>
<keyword evidence="4" id="KW-0479">Metal-binding</keyword>
<gene>
    <name evidence="7" type="ORF">IAC07_05610</name>
</gene>
<comment type="cofactor">
    <cofactor evidence="1">
        <name>Zn(2+)</name>
        <dbReference type="ChEBI" id="CHEBI:29105"/>
    </cofactor>
</comment>